<keyword evidence="3" id="KW-0238">DNA-binding</keyword>
<dbReference type="Pfam" id="PF00010">
    <property type="entry name" value="HLH"/>
    <property type="match status" value="1"/>
</dbReference>
<evidence type="ECO:0000256" key="4">
    <source>
        <dbReference type="ARBA" id="ARBA00023163"/>
    </source>
</evidence>
<sequence length="375" mass="41831">MEAIGAFLDEEWESLSKLFLCEDSSDFQLHFDGSNLFSADGDSPSSTLFAAAENVAAADGSLFFPLDTNFYCVSQESSNSSENDSAPFTRPVGVNHQAANGVSFVHDLTNDSFESMGLCTMDGWNDSLMLPAFPHDLMEEILQLKEDIRIDQMGTDGIQPVENGESMLQLKRKHEAAEIQNQDKGCDNSSDQSPKKRPRVSRDASSYLMDYDHDFLIQTQKNKRPPVSKKKKKAIQISNDEEENNVGGNGQSSSTCSSEEDCSNASQELNESKRSASNGKAKVTRGAATDPQSLYARRRRERINERLRILQNLVPNGTKVDISTMLEEAVHYVKFLQLQIKLLSSDDLWMYAPIAYNGMDIGLYQKVLPNLWPQN</sequence>
<dbReference type="SMART" id="SM00353">
    <property type="entry name" value="HLH"/>
    <property type="match status" value="1"/>
</dbReference>
<accession>A0AAW2VW14</accession>
<dbReference type="SUPFAM" id="SSF47459">
    <property type="entry name" value="HLH, helix-loop-helix DNA-binding domain"/>
    <property type="match status" value="1"/>
</dbReference>
<dbReference type="PROSITE" id="PS50888">
    <property type="entry name" value="BHLH"/>
    <property type="match status" value="1"/>
</dbReference>
<comment type="caution">
    <text evidence="8">The sequence shown here is derived from an EMBL/GenBank/DDBJ whole genome shotgun (WGS) entry which is preliminary data.</text>
</comment>
<reference evidence="8" key="1">
    <citation type="submission" date="2020-06" db="EMBL/GenBank/DDBJ databases">
        <authorList>
            <person name="Li T."/>
            <person name="Hu X."/>
            <person name="Zhang T."/>
            <person name="Song X."/>
            <person name="Zhang H."/>
            <person name="Dai N."/>
            <person name="Sheng W."/>
            <person name="Hou X."/>
            <person name="Wei L."/>
        </authorList>
    </citation>
    <scope>NUCLEOTIDE SEQUENCE</scope>
    <source>
        <strain evidence="8">KEN1</strain>
        <tissue evidence="8">Leaf</tissue>
    </source>
</reference>
<evidence type="ECO:0000256" key="6">
    <source>
        <dbReference type="SAM" id="MobiDB-lite"/>
    </source>
</evidence>
<dbReference type="GO" id="GO:0005634">
    <property type="term" value="C:nucleus"/>
    <property type="evidence" value="ECO:0007669"/>
    <property type="project" value="UniProtKB-SubCell"/>
</dbReference>
<evidence type="ECO:0000259" key="7">
    <source>
        <dbReference type="PROSITE" id="PS50888"/>
    </source>
</evidence>
<feature type="region of interest" description="Disordered" evidence="6">
    <location>
        <begin position="175"/>
        <end position="205"/>
    </location>
</feature>
<dbReference type="FunFam" id="4.10.280.10:FF:000022">
    <property type="entry name" value="Basic helix-loop-helix transcription factor"/>
    <property type="match status" value="1"/>
</dbReference>
<keyword evidence="5" id="KW-0539">Nucleus</keyword>
<dbReference type="InterPro" id="IPR036638">
    <property type="entry name" value="HLH_DNA-bd_sf"/>
</dbReference>
<keyword evidence="4" id="KW-0804">Transcription</keyword>
<comment type="subcellular location">
    <subcellularLocation>
        <location evidence="1">Nucleus</location>
    </subcellularLocation>
</comment>
<dbReference type="GO" id="GO:0048766">
    <property type="term" value="P:root hair initiation"/>
    <property type="evidence" value="ECO:0007669"/>
    <property type="project" value="UniProtKB-ARBA"/>
</dbReference>
<dbReference type="GO" id="GO:0000978">
    <property type="term" value="F:RNA polymerase II cis-regulatory region sequence-specific DNA binding"/>
    <property type="evidence" value="ECO:0007669"/>
    <property type="project" value="TreeGrafter"/>
</dbReference>
<evidence type="ECO:0000256" key="2">
    <source>
        <dbReference type="ARBA" id="ARBA00023015"/>
    </source>
</evidence>
<organism evidence="8">
    <name type="scientific">Sesamum latifolium</name>
    <dbReference type="NCBI Taxonomy" id="2727402"/>
    <lineage>
        <taxon>Eukaryota</taxon>
        <taxon>Viridiplantae</taxon>
        <taxon>Streptophyta</taxon>
        <taxon>Embryophyta</taxon>
        <taxon>Tracheophyta</taxon>
        <taxon>Spermatophyta</taxon>
        <taxon>Magnoliopsida</taxon>
        <taxon>eudicotyledons</taxon>
        <taxon>Gunneridae</taxon>
        <taxon>Pentapetalae</taxon>
        <taxon>asterids</taxon>
        <taxon>lamiids</taxon>
        <taxon>Lamiales</taxon>
        <taxon>Pedaliaceae</taxon>
        <taxon>Sesamum</taxon>
    </lineage>
</organism>
<dbReference type="GO" id="GO:0046983">
    <property type="term" value="F:protein dimerization activity"/>
    <property type="evidence" value="ECO:0007669"/>
    <property type="project" value="InterPro"/>
</dbReference>
<dbReference type="Gene3D" id="4.10.280.10">
    <property type="entry name" value="Helix-loop-helix DNA-binding domain"/>
    <property type="match status" value="1"/>
</dbReference>
<evidence type="ECO:0000313" key="8">
    <source>
        <dbReference type="EMBL" id="KAL0432571.1"/>
    </source>
</evidence>
<gene>
    <name evidence="8" type="ORF">Slati_2591400</name>
</gene>
<dbReference type="GO" id="GO:0000981">
    <property type="term" value="F:DNA-binding transcription factor activity, RNA polymerase II-specific"/>
    <property type="evidence" value="ECO:0007669"/>
    <property type="project" value="TreeGrafter"/>
</dbReference>
<dbReference type="PANTHER" id="PTHR16223:SF274">
    <property type="entry name" value="TRANSCRIPTION FACTOR BHLH84"/>
    <property type="match status" value="1"/>
</dbReference>
<evidence type="ECO:0000256" key="1">
    <source>
        <dbReference type="ARBA" id="ARBA00004123"/>
    </source>
</evidence>
<dbReference type="InterPro" id="IPR011598">
    <property type="entry name" value="bHLH_dom"/>
</dbReference>
<feature type="domain" description="BHLH" evidence="7">
    <location>
        <begin position="287"/>
        <end position="336"/>
    </location>
</feature>
<reference evidence="8" key="2">
    <citation type="journal article" date="2024" name="Plant">
        <title>Genomic evolution and insights into agronomic trait innovations of Sesamum species.</title>
        <authorList>
            <person name="Miao H."/>
            <person name="Wang L."/>
            <person name="Qu L."/>
            <person name="Liu H."/>
            <person name="Sun Y."/>
            <person name="Le M."/>
            <person name="Wang Q."/>
            <person name="Wei S."/>
            <person name="Zheng Y."/>
            <person name="Lin W."/>
            <person name="Duan Y."/>
            <person name="Cao H."/>
            <person name="Xiong S."/>
            <person name="Wang X."/>
            <person name="Wei L."/>
            <person name="Li C."/>
            <person name="Ma Q."/>
            <person name="Ju M."/>
            <person name="Zhao R."/>
            <person name="Li G."/>
            <person name="Mu C."/>
            <person name="Tian Q."/>
            <person name="Mei H."/>
            <person name="Zhang T."/>
            <person name="Gao T."/>
            <person name="Zhang H."/>
        </authorList>
    </citation>
    <scope>NUCLEOTIDE SEQUENCE</scope>
    <source>
        <strain evidence="8">KEN1</strain>
    </source>
</reference>
<dbReference type="EMBL" id="JACGWN010000009">
    <property type="protein sequence ID" value="KAL0432571.1"/>
    <property type="molecule type" value="Genomic_DNA"/>
</dbReference>
<dbReference type="PANTHER" id="PTHR16223">
    <property type="entry name" value="TRANSCRIPTION FACTOR BHLH83-RELATED"/>
    <property type="match status" value="1"/>
</dbReference>
<feature type="compositionally biased region" description="Basic residues" evidence="6">
    <location>
        <begin position="221"/>
        <end position="234"/>
    </location>
</feature>
<dbReference type="InterPro" id="IPR045843">
    <property type="entry name" value="IND-like"/>
</dbReference>
<dbReference type="AlphaFoldDB" id="A0AAW2VW14"/>
<evidence type="ECO:0000256" key="3">
    <source>
        <dbReference type="ARBA" id="ARBA00023125"/>
    </source>
</evidence>
<protein>
    <submittedName>
        <fullName evidence="8">Transcription factor</fullName>
    </submittedName>
</protein>
<evidence type="ECO:0000256" key="5">
    <source>
        <dbReference type="ARBA" id="ARBA00023242"/>
    </source>
</evidence>
<keyword evidence="2" id="KW-0805">Transcription regulation</keyword>
<proteinExistence type="predicted"/>
<feature type="region of interest" description="Disordered" evidence="6">
    <location>
        <begin position="217"/>
        <end position="291"/>
    </location>
</feature>
<feature type="compositionally biased region" description="Polar residues" evidence="6">
    <location>
        <begin position="179"/>
        <end position="192"/>
    </location>
</feature>
<name>A0AAW2VW14_9LAMI</name>